<dbReference type="PANTHER" id="PTHR21092">
    <property type="entry name" value="NICASTRIN"/>
    <property type="match status" value="1"/>
</dbReference>
<evidence type="ECO:0000256" key="8">
    <source>
        <dbReference type="ARBA" id="ARBA00023136"/>
    </source>
</evidence>
<organism evidence="13 14">
    <name type="scientific">Bursaphelenchus okinawaensis</name>
    <dbReference type="NCBI Taxonomy" id="465554"/>
    <lineage>
        <taxon>Eukaryota</taxon>
        <taxon>Metazoa</taxon>
        <taxon>Ecdysozoa</taxon>
        <taxon>Nematoda</taxon>
        <taxon>Chromadorea</taxon>
        <taxon>Rhabditida</taxon>
        <taxon>Tylenchina</taxon>
        <taxon>Tylenchomorpha</taxon>
        <taxon>Aphelenchoidea</taxon>
        <taxon>Aphelenchoididae</taxon>
        <taxon>Bursaphelenchus</taxon>
    </lineage>
</organism>
<proteinExistence type="inferred from homology"/>
<dbReference type="Gene3D" id="3.40.630.10">
    <property type="entry name" value="Zn peptidases"/>
    <property type="match status" value="1"/>
</dbReference>
<name>A0A811JVL9_9BILA</name>
<feature type="chain" id="PRO_5044131608" description="Nicastrin" evidence="11">
    <location>
        <begin position="21"/>
        <end position="682"/>
    </location>
</feature>
<evidence type="ECO:0000256" key="1">
    <source>
        <dbReference type="ARBA" id="ARBA00004479"/>
    </source>
</evidence>
<dbReference type="Pfam" id="PF18266">
    <property type="entry name" value="Ncstrn_small"/>
    <property type="match status" value="1"/>
</dbReference>
<evidence type="ECO:0000259" key="12">
    <source>
        <dbReference type="Pfam" id="PF18266"/>
    </source>
</evidence>
<dbReference type="GO" id="GO:0007220">
    <property type="term" value="P:Notch receptor processing"/>
    <property type="evidence" value="ECO:0007669"/>
    <property type="project" value="TreeGrafter"/>
</dbReference>
<keyword evidence="4 10" id="KW-0812">Transmembrane</keyword>
<keyword evidence="6" id="KW-0914">Notch signaling pathway</keyword>
<evidence type="ECO:0000256" key="4">
    <source>
        <dbReference type="ARBA" id="ARBA00022692"/>
    </source>
</evidence>
<evidence type="ECO:0000256" key="2">
    <source>
        <dbReference type="ARBA" id="ARBA00007717"/>
    </source>
</evidence>
<dbReference type="EMBL" id="CAJFDH010000001">
    <property type="protein sequence ID" value="CAD5207365.1"/>
    <property type="molecule type" value="Genomic_DNA"/>
</dbReference>
<keyword evidence="7 10" id="KW-1133">Transmembrane helix</keyword>
<accession>A0A811JVL9</accession>
<evidence type="ECO:0000256" key="3">
    <source>
        <dbReference type="ARBA" id="ARBA00015303"/>
    </source>
</evidence>
<dbReference type="GO" id="GO:0016485">
    <property type="term" value="P:protein processing"/>
    <property type="evidence" value="ECO:0007669"/>
    <property type="project" value="InterPro"/>
</dbReference>
<dbReference type="InterPro" id="IPR041084">
    <property type="entry name" value="Ncstrn_small"/>
</dbReference>
<evidence type="ECO:0000256" key="6">
    <source>
        <dbReference type="ARBA" id="ARBA00022976"/>
    </source>
</evidence>
<evidence type="ECO:0000256" key="10">
    <source>
        <dbReference type="SAM" id="Phobius"/>
    </source>
</evidence>
<sequence>MRISLFFLSVLAGVVSVLSAIRVKDNIHIKLTSIANPCIRLLNGTKTFGCQSERGGNVGVVVEVVKPEDIESAVKSLPWGFNEIIALVAVNDLTSDLLSSLVESEGVSGVLLVKDQSRAFEGFSEDGYTPNKEYSLYGEDSQEWNKIGALSVEGLLKSNIPKPIFFIRNSTEVQLLYKNCYHAFNTKQSLYRERCVARLQSFMQAAGDARLCKLKESSFSMTSGDSGICDAMGDYNVFSMIPPVSAAQEEANLLVVSTRMDSASIFGDSPGGDVSVLVSLISHLAAAKAIGSNRFKFESLAQKTKKQVLFSFFHGEAFGYIGSSRWVYDMEQNVHNKSKLVKPEKFRQNLVLNDLKMMVEANLFGESSEIYAHADVNVVKKHKNEIDQMTEILKKSSQNVNILYNNMDKQLPPSSIYSVLKRKSIPSVLLAPFKDEYNVKTLDSFFDTQLYEHPGKRDTVVTVAHNVAQVLRDVVVEYVGGPEGKKEEFEVDREYVEKLVDCLVFDPFWNCTFIQQIFTNDSTIHFINGHNTYIRVGGMSTIRAIVNAMMVEATGDTQTATNIKHEDECLAKNKDQNLYTYYWQYNPSASHFTCYKTSVYNSQAKSPAFLMEDYDLANSTYSTFMESRWEQLELELYLKADNHLLIEASVAALVTILISIGLVVVLNDSWFVDRAEAGPTAV</sequence>
<dbReference type="SUPFAM" id="SSF53187">
    <property type="entry name" value="Zn-dependent exopeptidases"/>
    <property type="match status" value="1"/>
</dbReference>
<dbReference type="AlphaFoldDB" id="A0A811JVL9"/>
<feature type="transmembrane region" description="Helical" evidence="10">
    <location>
        <begin position="644"/>
        <end position="666"/>
    </location>
</feature>
<keyword evidence="9" id="KW-0325">Glycoprotein</keyword>
<feature type="domain" description="Nicastrin small lobe" evidence="12">
    <location>
        <begin position="37"/>
        <end position="205"/>
    </location>
</feature>
<evidence type="ECO:0000256" key="9">
    <source>
        <dbReference type="ARBA" id="ARBA00023180"/>
    </source>
</evidence>
<feature type="signal peptide" evidence="11">
    <location>
        <begin position="1"/>
        <end position="20"/>
    </location>
</feature>
<comment type="subcellular location">
    <subcellularLocation>
        <location evidence="1">Membrane</location>
        <topology evidence="1">Single-pass type I membrane protein</topology>
    </subcellularLocation>
</comment>
<evidence type="ECO:0000256" key="11">
    <source>
        <dbReference type="SAM" id="SignalP"/>
    </source>
</evidence>
<dbReference type="GO" id="GO:0007219">
    <property type="term" value="P:Notch signaling pathway"/>
    <property type="evidence" value="ECO:0007669"/>
    <property type="project" value="UniProtKB-KW"/>
</dbReference>
<dbReference type="GO" id="GO:0005886">
    <property type="term" value="C:plasma membrane"/>
    <property type="evidence" value="ECO:0007669"/>
    <property type="project" value="UniProtKB-ARBA"/>
</dbReference>
<dbReference type="Pfam" id="PF05450">
    <property type="entry name" value="Nicastrin"/>
    <property type="match status" value="1"/>
</dbReference>
<comment type="caution">
    <text evidence="13">The sequence shown here is derived from an EMBL/GenBank/DDBJ whole genome shotgun (WGS) entry which is preliminary data.</text>
</comment>
<dbReference type="Proteomes" id="UP000614601">
    <property type="component" value="Unassembled WGS sequence"/>
</dbReference>
<dbReference type="InterPro" id="IPR008710">
    <property type="entry name" value="Nicastrin"/>
</dbReference>
<dbReference type="PANTHER" id="PTHR21092:SF0">
    <property type="entry name" value="NICASTRIN"/>
    <property type="match status" value="1"/>
</dbReference>
<dbReference type="OrthoDB" id="755951at2759"/>
<gene>
    <name evidence="13" type="ORF">BOKJ2_LOCUS2049</name>
</gene>
<evidence type="ECO:0000256" key="5">
    <source>
        <dbReference type="ARBA" id="ARBA00022729"/>
    </source>
</evidence>
<keyword evidence="14" id="KW-1185">Reference proteome</keyword>
<comment type="similarity">
    <text evidence="2">Belongs to the nicastrin family.</text>
</comment>
<reference evidence="13" key="1">
    <citation type="submission" date="2020-09" db="EMBL/GenBank/DDBJ databases">
        <authorList>
            <person name="Kikuchi T."/>
        </authorList>
    </citation>
    <scope>NUCLEOTIDE SEQUENCE</scope>
    <source>
        <strain evidence="13">SH1</strain>
    </source>
</reference>
<protein>
    <recommendedName>
        <fullName evidence="3">Nicastrin</fullName>
    </recommendedName>
</protein>
<dbReference type="EMBL" id="CAJFCW020000001">
    <property type="protein sequence ID" value="CAG9085346.1"/>
    <property type="molecule type" value="Genomic_DNA"/>
</dbReference>
<keyword evidence="5 11" id="KW-0732">Signal</keyword>
<evidence type="ECO:0000313" key="14">
    <source>
        <dbReference type="Proteomes" id="UP000614601"/>
    </source>
</evidence>
<keyword evidence="8 10" id="KW-0472">Membrane</keyword>
<evidence type="ECO:0000256" key="7">
    <source>
        <dbReference type="ARBA" id="ARBA00022989"/>
    </source>
</evidence>
<evidence type="ECO:0000313" key="13">
    <source>
        <dbReference type="EMBL" id="CAD5207365.1"/>
    </source>
</evidence>
<dbReference type="Proteomes" id="UP000783686">
    <property type="component" value="Unassembled WGS sequence"/>
</dbReference>